<protein>
    <recommendedName>
        <fullName evidence="3">Lipocalin-like domain-containing protein</fullName>
    </recommendedName>
</protein>
<reference evidence="1 2" key="1">
    <citation type="submission" date="2019-02" db="EMBL/GenBank/DDBJ databases">
        <title>Isolation and identification of novel species under the genus Muribaculum.</title>
        <authorList>
            <person name="Miyake S."/>
            <person name="Ding Y."/>
            <person name="Low A."/>
            <person name="Soh M."/>
            <person name="Seedorf H."/>
        </authorList>
    </citation>
    <scope>NUCLEOTIDE SEQUENCE [LARGE SCALE GENOMIC DNA]</scope>
    <source>
        <strain evidence="1 2">TLL-A4</strain>
    </source>
</reference>
<evidence type="ECO:0008006" key="3">
    <source>
        <dbReference type="Google" id="ProtNLM"/>
    </source>
</evidence>
<dbReference type="Proteomes" id="UP000297031">
    <property type="component" value="Chromosome"/>
</dbReference>
<dbReference type="RefSeq" id="WP_136409460.1">
    <property type="nucleotide sequence ID" value="NZ_CP039393.1"/>
</dbReference>
<sequence>MKILLHNLLLIALLCVSCGQNTRQELIGNYHRTQDDSEINLNLYEDSTFVHSSTRDVSKYEISDYSGKATLQLNGKWGVSNDSLQLITLHMSDFGKGMEMNDTMYYKIIQFKDDILVIKSLSNNDIYEYRRENN</sequence>
<dbReference type="EMBL" id="CP039393">
    <property type="protein sequence ID" value="QCD34444.1"/>
    <property type="molecule type" value="Genomic_DNA"/>
</dbReference>
<evidence type="ECO:0000313" key="2">
    <source>
        <dbReference type="Proteomes" id="UP000297031"/>
    </source>
</evidence>
<organism evidence="1 2">
    <name type="scientific">Muribaculum gordoncarteri</name>
    <dbReference type="NCBI Taxonomy" id="2530390"/>
    <lineage>
        <taxon>Bacteria</taxon>
        <taxon>Pseudomonadati</taxon>
        <taxon>Bacteroidota</taxon>
        <taxon>Bacteroidia</taxon>
        <taxon>Bacteroidales</taxon>
        <taxon>Muribaculaceae</taxon>
        <taxon>Muribaculum</taxon>
    </lineage>
</organism>
<name>A0A4P7VCR9_9BACT</name>
<dbReference type="KEGG" id="mgod:E7746_00380"/>
<dbReference type="AlphaFoldDB" id="A0A4P7VCR9"/>
<keyword evidence="2" id="KW-1185">Reference proteome</keyword>
<accession>A0A4P7VCR9</accession>
<gene>
    <name evidence="1" type="ORF">E7746_00380</name>
</gene>
<evidence type="ECO:0000313" key="1">
    <source>
        <dbReference type="EMBL" id="QCD34444.1"/>
    </source>
</evidence>
<proteinExistence type="predicted"/>